<dbReference type="EMBL" id="JANPWB010000008">
    <property type="protein sequence ID" value="KAJ1166020.1"/>
    <property type="molecule type" value="Genomic_DNA"/>
</dbReference>
<feature type="region of interest" description="Disordered" evidence="1">
    <location>
        <begin position="1"/>
        <end position="101"/>
    </location>
</feature>
<protein>
    <submittedName>
        <fullName evidence="2">Uncharacterized protein</fullName>
    </submittedName>
</protein>
<evidence type="ECO:0000256" key="1">
    <source>
        <dbReference type="SAM" id="MobiDB-lite"/>
    </source>
</evidence>
<keyword evidence="3" id="KW-1185">Reference proteome</keyword>
<reference evidence="2" key="1">
    <citation type="journal article" date="2022" name="bioRxiv">
        <title>Sequencing and chromosome-scale assembly of the giantPleurodeles waltlgenome.</title>
        <authorList>
            <person name="Brown T."/>
            <person name="Elewa A."/>
            <person name="Iarovenko S."/>
            <person name="Subramanian E."/>
            <person name="Araus A.J."/>
            <person name="Petzold A."/>
            <person name="Susuki M."/>
            <person name="Suzuki K.-i.T."/>
            <person name="Hayashi T."/>
            <person name="Toyoda A."/>
            <person name="Oliveira C."/>
            <person name="Osipova E."/>
            <person name="Leigh N.D."/>
            <person name="Simon A."/>
            <person name="Yun M.H."/>
        </authorList>
    </citation>
    <scope>NUCLEOTIDE SEQUENCE</scope>
    <source>
        <strain evidence="2">20211129_DDA</strain>
        <tissue evidence="2">Liver</tissue>
    </source>
</reference>
<name>A0AAV7SPR5_PLEWA</name>
<sequence length="139" mass="14966">MAPQFLKSASRVPGRPVGSAVRSAVGTRLSSPPGHEQARKRGAAAPGKSTIGDSAEAPPASCHSRVTALPRTRTEGRSRHKSYQSPVHQLHRATRWGGSNNMKTRLSGFFQQEGGLSTQTGRGFSFLAAFPVFKRTWQP</sequence>
<comment type="caution">
    <text evidence="2">The sequence shown here is derived from an EMBL/GenBank/DDBJ whole genome shotgun (WGS) entry which is preliminary data.</text>
</comment>
<evidence type="ECO:0000313" key="3">
    <source>
        <dbReference type="Proteomes" id="UP001066276"/>
    </source>
</evidence>
<dbReference type="AlphaFoldDB" id="A0AAV7SPR5"/>
<organism evidence="2 3">
    <name type="scientific">Pleurodeles waltl</name>
    <name type="common">Iberian ribbed newt</name>
    <dbReference type="NCBI Taxonomy" id="8319"/>
    <lineage>
        <taxon>Eukaryota</taxon>
        <taxon>Metazoa</taxon>
        <taxon>Chordata</taxon>
        <taxon>Craniata</taxon>
        <taxon>Vertebrata</taxon>
        <taxon>Euteleostomi</taxon>
        <taxon>Amphibia</taxon>
        <taxon>Batrachia</taxon>
        <taxon>Caudata</taxon>
        <taxon>Salamandroidea</taxon>
        <taxon>Salamandridae</taxon>
        <taxon>Pleurodelinae</taxon>
        <taxon>Pleurodeles</taxon>
    </lineage>
</organism>
<evidence type="ECO:0000313" key="2">
    <source>
        <dbReference type="EMBL" id="KAJ1166020.1"/>
    </source>
</evidence>
<accession>A0AAV7SPR5</accession>
<gene>
    <name evidence="2" type="ORF">NDU88_006431</name>
</gene>
<dbReference type="Proteomes" id="UP001066276">
    <property type="component" value="Chromosome 4_2"/>
</dbReference>
<proteinExistence type="predicted"/>